<dbReference type="EMBL" id="AP027729">
    <property type="protein sequence ID" value="BDZ41213.1"/>
    <property type="molecule type" value="Genomic_DNA"/>
</dbReference>
<accession>A0ABN6XCP7</accession>
<dbReference type="Gene3D" id="3.30.70.1730">
    <property type="match status" value="1"/>
</dbReference>
<organism evidence="8 9">
    <name type="scientific">Paraoerskovia sediminicola</name>
    <dbReference type="NCBI Taxonomy" id="1138587"/>
    <lineage>
        <taxon>Bacteria</taxon>
        <taxon>Bacillati</taxon>
        <taxon>Actinomycetota</taxon>
        <taxon>Actinomycetes</taxon>
        <taxon>Micrococcales</taxon>
        <taxon>Cellulomonadaceae</taxon>
        <taxon>Paraoerskovia</taxon>
    </lineage>
</organism>
<evidence type="ECO:0000256" key="2">
    <source>
        <dbReference type="ARBA" id="ARBA00008889"/>
    </source>
</evidence>
<dbReference type="InterPro" id="IPR047865">
    <property type="entry name" value="Ribosomal_uL10_bac_type"/>
</dbReference>
<evidence type="ECO:0000313" key="8">
    <source>
        <dbReference type="EMBL" id="BDZ41213.1"/>
    </source>
</evidence>
<dbReference type="HAMAP" id="MF_00362">
    <property type="entry name" value="Ribosomal_uL10"/>
    <property type="match status" value="1"/>
</dbReference>
<dbReference type="Proteomes" id="UP001321475">
    <property type="component" value="Chromosome"/>
</dbReference>
<dbReference type="NCBIfam" id="NF000955">
    <property type="entry name" value="PRK00099.1-1"/>
    <property type="match status" value="1"/>
</dbReference>
<name>A0ABN6XCP7_9CELL</name>
<keyword evidence="3 7" id="KW-0689">Ribosomal protein</keyword>
<evidence type="ECO:0000313" key="9">
    <source>
        <dbReference type="Proteomes" id="UP001321475"/>
    </source>
</evidence>
<dbReference type="InterPro" id="IPR022973">
    <property type="entry name" value="Ribosomal_uL10_bac"/>
</dbReference>
<evidence type="ECO:0000256" key="4">
    <source>
        <dbReference type="ARBA" id="ARBA00023274"/>
    </source>
</evidence>
<dbReference type="Gene3D" id="6.10.250.290">
    <property type="match status" value="1"/>
</dbReference>
<dbReference type="SUPFAM" id="SSF160369">
    <property type="entry name" value="Ribosomal protein L10-like"/>
    <property type="match status" value="1"/>
</dbReference>
<dbReference type="CDD" id="cd05797">
    <property type="entry name" value="Ribosomal_L10"/>
    <property type="match status" value="1"/>
</dbReference>
<evidence type="ECO:0000256" key="7">
    <source>
        <dbReference type="HAMAP-Rule" id="MF_00362"/>
    </source>
</evidence>
<comment type="subunit">
    <text evidence="5 7">Part of the ribosomal stalk of the 50S ribosomal subunit. The N-terminus interacts with L11 and the large rRNA to form the base of the stalk. The C-terminus forms an elongated spine to which L12 dimers bind in a sequential fashion forming a multimeric L10(L12)X complex.</text>
</comment>
<comment type="function">
    <text evidence="1 7">Forms part of the ribosomal stalk, playing a central role in the interaction of the ribosome with GTP-bound translation factors.</text>
</comment>
<reference evidence="9" key="1">
    <citation type="journal article" date="2019" name="Int. J. Syst. Evol. Microbiol.">
        <title>The Global Catalogue of Microorganisms (GCM) 10K type strain sequencing project: providing services to taxonomists for standard genome sequencing and annotation.</title>
        <authorList>
            <consortium name="The Broad Institute Genomics Platform"/>
            <consortium name="The Broad Institute Genome Sequencing Center for Infectious Disease"/>
            <person name="Wu L."/>
            <person name="Ma J."/>
        </authorList>
    </citation>
    <scope>NUCLEOTIDE SEQUENCE [LARGE SCALE GENOMIC DNA]</scope>
    <source>
        <strain evidence="9">NBRC 108565</strain>
    </source>
</reference>
<dbReference type="InterPro" id="IPR002363">
    <property type="entry name" value="Ribosomal_uL10_CS_bac"/>
</dbReference>
<dbReference type="PROSITE" id="PS01109">
    <property type="entry name" value="RIBOSOMAL_L10"/>
    <property type="match status" value="1"/>
</dbReference>
<gene>
    <name evidence="7" type="primary">rplJ</name>
    <name evidence="8" type="ORF">GCM10025865_05120</name>
</gene>
<keyword evidence="7" id="KW-0694">RNA-binding</keyword>
<dbReference type="PANTHER" id="PTHR11560">
    <property type="entry name" value="39S RIBOSOMAL PROTEIN L10, MITOCHONDRIAL"/>
    <property type="match status" value="1"/>
</dbReference>
<evidence type="ECO:0000256" key="5">
    <source>
        <dbReference type="ARBA" id="ARBA00026025"/>
    </source>
</evidence>
<dbReference type="InterPro" id="IPR001790">
    <property type="entry name" value="Ribosomal_uL10"/>
</dbReference>
<evidence type="ECO:0000256" key="1">
    <source>
        <dbReference type="ARBA" id="ARBA00002633"/>
    </source>
</evidence>
<keyword evidence="7" id="KW-0699">rRNA-binding</keyword>
<protein>
    <recommendedName>
        <fullName evidence="6 7">Large ribosomal subunit protein uL10</fullName>
    </recommendedName>
</protein>
<proteinExistence type="inferred from homology"/>
<dbReference type="InterPro" id="IPR043141">
    <property type="entry name" value="Ribosomal_uL10-like_sf"/>
</dbReference>
<keyword evidence="4 7" id="KW-0687">Ribonucleoprotein</keyword>
<sequence>MYIGPGQTQTEVPQQRRPAQVMFPEGRYGVPHESPACAGLFLVGEGLDRTRPPSRATGGTTTGRIAMARPDKAAAVAELSDKFRGSNAAVLTEYRGLTVAQLKQLRRSLSGNASYAVVKNTLTSIAAKEAGVDGFDADLQGPSAIAFVTGDPVEAAKGLRDFAKANPALVIKGGVLDGRALTAAEVTKLADLESREVLLAKLAGAMKGKLYQAAYLFTAPTAQAARAIDALRQKQESESAAA</sequence>
<dbReference type="Pfam" id="PF00466">
    <property type="entry name" value="Ribosomal_L10"/>
    <property type="match status" value="1"/>
</dbReference>
<evidence type="ECO:0000256" key="3">
    <source>
        <dbReference type="ARBA" id="ARBA00022980"/>
    </source>
</evidence>
<evidence type="ECO:0000256" key="6">
    <source>
        <dbReference type="ARBA" id="ARBA00035202"/>
    </source>
</evidence>
<keyword evidence="9" id="KW-1185">Reference proteome</keyword>
<comment type="similarity">
    <text evidence="2 7">Belongs to the universal ribosomal protein uL10 family.</text>
</comment>